<accession>A0ABD3NRB9</accession>
<comment type="cofactor">
    <cofactor evidence="1">
        <name>a divalent metal cation</name>
        <dbReference type="ChEBI" id="CHEBI:60240"/>
    </cofactor>
</comment>
<dbReference type="Pfam" id="PF13359">
    <property type="entry name" value="DDE_Tnp_4"/>
    <property type="match status" value="1"/>
</dbReference>
<dbReference type="EMBL" id="JALLPJ020001032">
    <property type="protein sequence ID" value="KAL3777671.1"/>
    <property type="molecule type" value="Genomic_DNA"/>
</dbReference>
<evidence type="ECO:0000256" key="2">
    <source>
        <dbReference type="ARBA" id="ARBA00022723"/>
    </source>
</evidence>
<dbReference type="GO" id="GO:0046872">
    <property type="term" value="F:metal ion binding"/>
    <property type="evidence" value="ECO:0007669"/>
    <property type="project" value="UniProtKB-KW"/>
</dbReference>
<feature type="domain" description="DDE Tnp4" evidence="3">
    <location>
        <begin position="1"/>
        <end position="164"/>
    </location>
</feature>
<comment type="caution">
    <text evidence="4">The sequence shown here is derived from an EMBL/GenBank/DDBJ whole genome shotgun (WGS) entry which is preliminary data.</text>
</comment>
<gene>
    <name evidence="4" type="ORF">ACHAWO_001862</name>
</gene>
<keyword evidence="5" id="KW-1185">Reference proteome</keyword>
<evidence type="ECO:0000256" key="1">
    <source>
        <dbReference type="ARBA" id="ARBA00001968"/>
    </source>
</evidence>
<name>A0ABD3NRB9_9STRA</name>
<proteinExistence type="predicted"/>
<evidence type="ECO:0000313" key="5">
    <source>
        <dbReference type="Proteomes" id="UP001530400"/>
    </source>
</evidence>
<evidence type="ECO:0000259" key="3">
    <source>
        <dbReference type="Pfam" id="PF13359"/>
    </source>
</evidence>
<evidence type="ECO:0000313" key="4">
    <source>
        <dbReference type="EMBL" id="KAL3777671.1"/>
    </source>
</evidence>
<dbReference type="AlphaFoldDB" id="A0ABD3NRB9"/>
<protein>
    <recommendedName>
        <fullName evidence="3">DDE Tnp4 domain-containing protein</fullName>
    </recommendedName>
</protein>
<sequence>MDGILIWILKPTLEDAKRAGVDQQKFFCGRKKQYGLNCQAVCDARGQFLDVSIVYGGSSSDLLAVEKSGLKQRLDRGLLAETKLVLFGDNAPHLNSSYMVTPFPNTSGGARDNYNFFHSQVRITIECAFGKLVQRWGILQMAMPRGITIQRTIAMVLALAKLHNFCIDEADGENAAILHRDEQHIITNEHGSVPLTANNQAGTDTPQDLIGGDQIRYQMQHSHH</sequence>
<keyword evidence="2" id="KW-0479">Metal-binding</keyword>
<reference evidence="4 5" key="1">
    <citation type="submission" date="2024-10" db="EMBL/GenBank/DDBJ databases">
        <title>Updated reference genomes for cyclostephanoid diatoms.</title>
        <authorList>
            <person name="Roberts W.R."/>
            <person name="Alverson A.J."/>
        </authorList>
    </citation>
    <scope>NUCLEOTIDE SEQUENCE [LARGE SCALE GENOMIC DNA]</scope>
    <source>
        <strain evidence="4 5">AJA010-31</strain>
    </source>
</reference>
<dbReference type="InterPro" id="IPR027806">
    <property type="entry name" value="HARBI1_dom"/>
</dbReference>
<dbReference type="Proteomes" id="UP001530400">
    <property type="component" value="Unassembled WGS sequence"/>
</dbReference>
<organism evidence="4 5">
    <name type="scientific">Cyclotella atomus</name>
    <dbReference type="NCBI Taxonomy" id="382360"/>
    <lineage>
        <taxon>Eukaryota</taxon>
        <taxon>Sar</taxon>
        <taxon>Stramenopiles</taxon>
        <taxon>Ochrophyta</taxon>
        <taxon>Bacillariophyta</taxon>
        <taxon>Coscinodiscophyceae</taxon>
        <taxon>Thalassiosirophycidae</taxon>
        <taxon>Stephanodiscales</taxon>
        <taxon>Stephanodiscaceae</taxon>
        <taxon>Cyclotella</taxon>
    </lineage>
</organism>